<accession>A0A410PVY0</accession>
<organism evidence="5 6">
    <name type="scientific">Aminipila luticellarii</name>
    <dbReference type="NCBI Taxonomy" id="2507160"/>
    <lineage>
        <taxon>Bacteria</taxon>
        <taxon>Bacillati</taxon>
        <taxon>Bacillota</taxon>
        <taxon>Clostridia</taxon>
        <taxon>Peptostreptococcales</taxon>
        <taxon>Anaerovoracaceae</taxon>
        <taxon>Aminipila</taxon>
    </lineage>
</organism>
<evidence type="ECO:0000256" key="1">
    <source>
        <dbReference type="PROSITE-ProRule" id="PRU01330"/>
    </source>
</evidence>
<dbReference type="InterPro" id="IPR022147">
    <property type="entry name" value="GSIII_N"/>
</dbReference>
<keyword evidence="6" id="KW-1185">Reference proteome</keyword>
<dbReference type="Pfam" id="PF12437">
    <property type="entry name" value="GSIII_N"/>
    <property type="match status" value="1"/>
</dbReference>
<dbReference type="Proteomes" id="UP000287601">
    <property type="component" value="Chromosome"/>
</dbReference>
<dbReference type="InterPro" id="IPR052725">
    <property type="entry name" value="GS_Type-3"/>
</dbReference>
<dbReference type="PANTHER" id="PTHR42974">
    <property type="entry name" value="GLUTAMINE SYNTHETASE"/>
    <property type="match status" value="1"/>
</dbReference>
<dbReference type="InterPro" id="IPR008147">
    <property type="entry name" value="Gln_synt_N"/>
</dbReference>
<evidence type="ECO:0000259" key="3">
    <source>
        <dbReference type="PROSITE" id="PS51986"/>
    </source>
</evidence>
<sequence length="695" mass="77587">MNKISELFGSRVFNDAVMREKLPKDTYKALRSHIDKGTPLSLETANVIASAMKDWALEHGATHFTHWFQPMTGITAEKHDSFISPTEGGGIVMNFSGKELIKGEPDASSFPSGGIRATFEARGYTNWDPSSCAFIKENTLCIPTAFCSYGGEALDKKTPLLRSMEAIETQALRILKLLGNKSSQRVLTTVGPEQEYFLISKELYEKRKDLIYCGRTLLGAKPPKRQELEDHYFGAIKPKVNEFMEELDEELWKLGVLANTEHNEVAPAQHELAPIFSSSNVAADHNQLTMEMMKKIAGKHGLVCLLHEKPFAGINGSGKHINWSLATDTGENLLKPGKNPIQNIQFLLFLSAVIKAVDEHQDLLRISVASPSNDHRLGGNEAPPAIISIFLGDDLQEVLDAITEGKCEVPVRNRRMGIGVQILPDFKKDTTDRNRTSPFAFTGSRFEFRMPGSTTSVACPTYMINTIVADSLMEIADRLEASSDIKADAVSLVKDIYTQHKRIVFNGNNYSEEWVREAEKRGLLNLKSAVEAFPHFTDKKNLDLFEKHHIFNEIEVTARQEILYEEYCKLINIEALTMLDMIHKDILPSVSAYVKDLSDVVLSKQSISENIPCEMEKNLIHSLSSACDILYAKAAALDQCLLEVNALEKIRDAADYFCGKVLPAMNELRAIADELETITAAKYWPMPTYGSLLFT</sequence>
<dbReference type="PROSITE" id="PS51987">
    <property type="entry name" value="GS_CATALYTIC"/>
    <property type="match status" value="1"/>
</dbReference>
<dbReference type="SUPFAM" id="SSF55931">
    <property type="entry name" value="Glutamine synthetase/guanido kinase"/>
    <property type="match status" value="1"/>
</dbReference>
<dbReference type="Gene3D" id="3.30.590.10">
    <property type="entry name" value="Glutamine synthetase/guanido kinase, catalytic domain"/>
    <property type="match status" value="1"/>
</dbReference>
<dbReference type="Gene3D" id="1.20.120.1560">
    <property type="match status" value="1"/>
</dbReference>
<gene>
    <name evidence="5" type="ORF">EQM06_07415</name>
</gene>
<proteinExistence type="inferred from homology"/>
<dbReference type="AlphaFoldDB" id="A0A410PVY0"/>
<evidence type="ECO:0000256" key="2">
    <source>
        <dbReference type="RuleBase" id="RU000384"/>
    </source>
</evidence>
<dbReference type="PROSITE" id="PS00181">
    <property type="entry name" value="GLNA_ATP"/>
    <property type="match status" value="1"/>
</dbReference>
<dbReference type="InterPro" id="IPR008146">
    <property type="entry name" value="Gln_synth_cat_dom"/>
</dbReference>
<dbReference type="EMBL" id="CP035281">
    <property type="protein sequence ID" value="QAT43078.1"/>
    <property type="molecule type" value="Genomic_DNA"/>
</dbReference>
<feature type="domain" description="GS beta-grasp" evidence="3">
    <location>
        <begin position="62"/>
        <end position="151"/>
    </location>
</feature>
<dbReference type="Pfam" id="PF18318">
    <property type="entry name" value="Gln-synt_C-ter"/>
    <property type="match status" value="1"/>
</dbReference>
<dbReference type="RefSeq" id="WP_128745727.1">
    <property type="nucleotide sequence ID" value="NZ_CP035281.1"/>
</dbReference>
<dbReference type="PROSITE" id="PS51986">
    <property type="entry name" value="GS_BETA_GRASP"/>
    <property type="match status" value="1"/>
</dbReference>
<dbReference type="SMART" id="SM01230">
    <property type="entry name" value="Gln-synt_C"/>
    <property type="match status" value="1"/>
</dbReference>
<evidence type="ECO:0000313" key="6">
    <source>
        <dbReference type="Proteomes" id="UP000287601"/>
    </source>
</evidence>
<dbReference type="PANTHER" id="PTHR42974:SF1">
    <property type="entry name" value="TYPE-3 GLUTAMINE SYNTHETASE"/>
    <property type="match status" value="1"/>
</dbReference>
<dbReference type="OrthoDB" id="9807095at2"/>
<evidence type="ECO:0000259" key="4">
    <source>
        <dbReference type="PROSITE" id="PS51987"/>
    </source>
</evidence>
<dbReference type="InterPro" id="IPR040577">
    <property type="entry name" value="Gln-synt_C"/>
</dbReference>
<dbReference type="InterPro" id="IPR027303">
    <property type="entry name" value="Gln_synth_gly_rich_site"/>
</dbReference>
<protein>
    <submittedName>
        <fullName evidence="5">Glutamine synthetase type III</fullName>
    </submittedName>
</protein>
<dbReference type="GO" id="GO:0006542">
    <property type="term" value="P:glutamine biosynthetic process"/>
    <property type="evidence" value="ECO:0007669"/>
    <property type="project" value="InterPro"/>
</dbReference>
<dbReference type="KEGG" id="amij:EQM06_07415"/>
<evidence type="ECO:0000313" key="5">
    <source>
        <dbReference type="EMBL" id="QAT43078.1"/>
    </source>
</evidence>
<reference evidence="5 6" key="1">
    <citation type="submission" date="2019-01" db="EMBL/GenBank/DDBJ databases">
        <title>Draft genomes of a novel of Aminipila strains.</title>
        <authorList>
            <person name="Ma S."/>
        </authorList>
    </citation>
    <scope>NUCLEOTIDE SEQUENCE [LARGE SCALE GENOMIC DNA]</scope>
    <source>
        <strain evidence="6">JN-39</strain>
    </source>
</reference>
<name>A0A410PVY0_9FIRM</name>
<dbReference type="Pfam" id="PF00120">
    <property type="entry name" value="Gln-synt_C"/>
    <property type="match status" value="1"/>
</dbReference>
<feature type="domain" description="GS catalytic" evidence="4">
    <location>
        <begin position="156"/>
        <end position="586"/>
    </location>
</feature>
<dbReference type="InterPro" id="IPR014746">
    <property type="entry name" value="Gln_synth/guanido_kin_cat_dom"/>
</dbReference>
<dbReference type="GO" id="GO:0004356">
    <property type="term" value="F:glutamine synthetase activity"/>
    <property type="evidence" value="ECO:0007669"/>
    <property type="project" value="InterPro"/>
</dbReference>
<comment type="similarity">
    <text evidence="1 2">Belongs to the glutamine synthetase family.</text>
</comment>